<dbReference type="Proteomes" id="UP000236286">
    <property type="component" value="Unassembled WGS sequence"/>
</dbReference>
<dbReference type="Pfam" id="PF13458">
    <property type="entry name" value="Peripla_BP_6"/>
    <property type="match status" value="1"/>
</dbReference>
<keyword evidence="2 4" id="KW-0732">Signal</keyword>
<dbReference type="SUPFAM" id="SSF53822">
    <property type="entry name" value="Periplasmic binding protein-like I"/>
    <property type="match status" value="1"/>
</dbReference>
<evidence type="ECO:0000259" key="5">
    <source>
        <dbReference type="Pfam" id="PF13458"/>
    </source>
</evidence>
<organism evidence="6 7">
    <name type="scientific">Methylocella silvestris</name>
    <dbReference type="NCBI Taxonomy" id="199596"/>
    <lineage>
        <taxon>Bacteria</taxon>
        <taxon>Pseudomonadati</taxon>
        <taxon>Pseudomonadota</taxon>
        <taxon>Alphaproteobacteria</taxon>
        <taxon>Hyphomicrobiales</taxon>
        <taxon>Beijerinckiaceae</taxon>
        <taxon>Methylocella</taxon>
    </lineage>
</organism>
<feature type="chain" id="PRO_5014387826" evidence="4">
    <location>
        <begin position="28"/>
        <end position="403"/>
    </location>
</feature>
<gene>
    <name evidence="6" type="ORF">CR492_06355</name>
</gene>
<keyword evidence="3" id="KW-0029">Amino-acid transport</keyword>
<reference evidence="6 7" key="1">
    <citation type="submission" date="2017-10" db="EMBL/GenBank/DDBJ databases">
        <title>Genome announcement of Methylocella silvestris TVC from permafrost.</title>
        <authorList>
            <person name="Wang J."/>
            <person name="Geng K."/>
            <person name="Ul-Haque F."/>
            <person name="Crombie A.T."/>
            <person name="Street L.E."/>
            <person name="Wookey P.A."/>
            <person name="Murrell J.C."/>
            <person name="Pratscher J."/>
        </authorList>
    </citation>
    <scope>NUCLEOTIDE SEQUENCE [LARGE SCALE GENOMIC DNA]</scope>
    <source>
        <strain evidence="6 7">TVC</strain>
    </source>
</reference>
<accession>A0A2J7TJH0</accession>
<comment type="similarity">
    <text evidence="1">Belongs to the leucine-binding protein family.</text>
</comment>
<evidence type="ECO:0000313" key="6">
    <source>
        <dbReference type="EMBL" id="PNG26920.1"/>
    </source>
</evidence>
<dbReference type="CDD" id="cd06339">
    <property type="entry name" value="PBP1_YraM_LppC_lipoprotein-like"/>
    <property type="match status" value="1"/>
</dbReference>
<dbReference type="PROSITE" id="PS51257">
    <property type="entry name" value="PROKAR_LIPOPROTEIN"/>
    <property type="match status" value="1"/>
</dbReference>
<evidence type="ECO:0000313" key="7">
    <source>
        <dbReference type="Proteomes" id="UP000236286"/>
    </source>
</evidence>
<keyword evidence="3" id="KW-0813">Transport</keyword>
<evidence type="ECO:0000256" key="3">
    <source>
        <dbReference type="ARBA" id="ARBA00022970"/>
    </source>
</evidence>
<dbReference type="InterPro" id="IPR051010">
    <property type="entry name" value="BCAA_transport"/>
</dbReference>
<dbReference type="AlphaFoldDB" id="A0A2J7TJH0"/>
<name>A0A2J7TJH0_METSI</name>
<protein>
    <submittedName>
        <fullName evidence="6">Ethanolamine utilization protein EutM</fullName>
    </submittedName>
</protein>
<dbReference type="OrthoDB" id="7210494at2"/>
<dbReference type="EMBL" id="PDZR01000004">
    <property type="protein sequence ID" value="PNG26920.1"/>
    <property type="molecule type" value="Genomic_DNA"/>
</dbReference>
<dbReference type="RefSeq" id="WP_102842884.1">
    <property type="nucleotide sequence ID" value="NZ_PDZR01000004.1"/>
</dbReference>
<dbReference type="InterPro" id="IPR028082">
    <property type="entry name" value="Peripla_BP_I"/>
</dbReference>
<dbReference type="Gene3D" id="3.40.50.2300">
    <property type="match status" value="2"/>
</dbReference>
<dbReference type="PANTHER" id="PTHR30483">
    <property type="entry name" value="LEUCINE-SPECIFIC-BINDING PROTEIN"/>
    <property type="match status" value="1"/>
</dbReference>
<feature type="domain" description="Leucine-binding protein" evidence="5">
    <location>
        <begin position="63"/>
        <end position="387"/>
    </location>
</feature>
<dbReference type="PANTHER" id="PTHR30483:SF6">
    <property type="entry name" value="PERIPLASMIC BINDING PROTEIN OF ABC TRANSPORTER FOR NATURAL AMINO ACIDS"/>
    <property type="match status" value="1"/>
</dbReference>
<evidence type="ECO:0000256" key="4">
    <source>
        <dbReference type="SAM" id="SignalP"/>
    </source>
</evidence>
<feature type="signal peptide" evidence="4">
    <location>
        <begin position="1"/>
        <end position="27"/>
    </location>
</feature>
<comment type="caution">
    <text evidence="6">The sequence shown here is derived from an EMBL/GenBank/DDBJ whole genome shotgun (WGS) entry which is preliminary data.</text>
</comment>
<sequence>MNAWPRLSQRRLPLALFGAAALAFGLAACGPSGGPVVRAPSDTIASQPVAPPSAQGERIGSGPVKVALVLPLTQTSGSPSVVGASLRNAAELALNEAGGNDLTLIVKDDRSTQDGARIAAQEAVAEGADLIVGPLFAPDVREVGRVARGAGKSVIAFSTDSSTGGSGVYLLSFLVDSYVNRIVDYAASRGKKSMAALIPQNDYGRVAEAAFQQAAARNGVRVMTIEHFQAQTLAASIQKIAALGDQIDALFIPEQADAMPAVSQALTAAGLNSKQVQILGTGLWNDARVLKLPALQGAWFSAPENGGYNAFSTRYAAKYGSDPARIATLGYDAVSLAAALAHTQGSQRYSESVLTNRSGFNGADGVFRFLPDGSNERGLAVLQIDNGATTPISPAPHSFAGAS</sequence>
<evidence type="ECO:0000256" key="1">
    <source>
        <dbReference type="ARBA" id="ARBA00010062"/>
    </source>
</evidence>
<dbReference type="InterPro" id="IPR028081">
    <property type="entry name" value="Leu-bd"/>
</dbReference>
<proteinExistence type="inferred from homology"/>
<evidence type="ECO:0000256" key="2">
    <source>
        <dbReference type="ARBA" id="ARBA00022729"/>
    </source>
</evidence>
<dbReference type="GO" id="GO:0006865">
    <property type="term" value="P:amino acid transport"/>
    <property type="evidence" value="ECO:0007669"/>
    <property type="project" value="UniProtKB-KW"/>
</dbReference>